<evidence type="ECO:0000313" key="2">
    <source>
        <dbReference type="Proteomes" id="UP000033038"/>
    </source>
</evidence>
<accession>A0A0E3QQG4</accession>
<name>A0A0E3QQG4_METBA</name>
<dbReference type="EMBL" id="CP009526">
    <property type="protein sequence ID" value="AKB52462.1"/>
    <property type="molecule type" value="Genomic_DNA"/>
</dbReference>
<dbReference type="AlphaFoldDB" id="A0A0E3QQG4"/>
<evidence type="ECO:0000313" key="1">
    <source>
        <dbReference type="EMBL" id="AKB52462.1"/>
    </source>
</evidence>
<sequence>MEEKRTKKPMVLSQVYRLKIIKYKLSNIYEIIKTVNLHSNGHSFKKLFLQRIRKYENGNLKRMAQI</sequence>
<protein>
    <submittedName>
        <fullName evidence="1">Uncharacterized protein</fullName>
    </submittedName>
</protein>
<dbReference type="HOGENOM" id="CLU_2820805_0_0_2"/>
<reference evidence="1 2" key="1">
    <citation type="submission" date="2014-07" db="EMBL/GenBank/DDBJ databases">
        <title>Methanogenic archaea and the global carbon cycle.</title>
        <authorList>
            <person name="Henriksen J.R."/>
            <person name="Luke J."/>
            <person name="Reinhart S."/>
            <person name="Benedict M.N."/>
            <person name="Youngblut N.D."/>
            <person name="Metcalf M.E."/>
            <person name="Whitaker R.J."/>
            <person name="Metcalf W.W."/>
        </authorList>
    </citation>
    <scope>NUCLEOTIDE SEQUENCE [LARGE SCALE GENOMIC DNA]</scope>
    <source>
        <strain evidence="1 2">Wiesmoor</strain>
    </source>
</reference>
<gene>
    <name evidence="1" type="ORF">MSBRW_3209</name>
</gene>
<dbReference type="PATRIC" id="fig|1434109.4.peg.4167"/>
<dbReference type="KEGG" id="mbw:MSBRW_3209"/>
<dbReference type="Proteomes" id="UP000033038">
    <property type="component" value="Chromosome"/>
</dbReference>
<proteinExistence type="predicted"/>
<organism evidence="1 2">
    <name type="scientific">Methanosarcina barkeri str. Wiesmoor</name>
    <dbReference type="NCBI Taxonomy" id="1434109"/>
    <lineage>
        <taxon>Archaea</taxon>
        <taxon>Methanobacteriati</taxon>
        <taxon>Methanobacteriota</taxon>
        <taxon>Stenosarchaea group</taxon>
        <taxon>Methanomicrobia</taxon>
        <taxon>Methanosarcinales</taxon>
        <taxon>Methanosarcinaceae</taxon>
        <taxon>Methanosarcina</taxon>
    </lineage>
</organism>